<dbReference type="GO" id="GO:0003743">
    <property type="term" value="F:translation initiation factor activity"/>
    <property type="evidence" value="ECO:0007669"/>
    <property type="project" value="UniProtKB-KW"/>
</dbReference>
<dbReference type="Pfam" id="PF22949">
    <property type="entry name" value="HRI2_3H"/>
    <property type="match status" value="1"/>
</dbReference>
<keyword evidence="6" id="KW-0418">Kinase</keyword>
<keyword evidence="10" id="KW-0175">Coiled coil</keyword>
<keyword evidence="4" id="KW-0808">Transferase</keyword>
<dbReference type="PROSITE" id="PS00108">
    <property type="entry name" value="PROTEIN_KINASE_ST"/>
    <property type="match status" value="1"/>
</dbReference>
<dbReference type="SMART" id="SM00220">
    <property type="entry name" value="S_TKc"/>
    <property type="match status" value="1"/>
</dbReference>
<dbReference type="SUPFAM" id="SSF56112">
    <property type="entry name" value="Protein kinase-like (PK-like)"/>
    <property type="match status" value="1"/>
</dbReference>
<keyword evidence="12" id="KW-0396">Initiation factor</keyword>
<evidence type="ECO:0000256" key="8">
    <source>
        <dbReference type="ARBA" id="ARBA00037982"/>
    </source>
</evidence>
<dbReference type="GO" id="GO:0004694">
    <property type="term" value="F:eukaryotic translation initiation factor 2alpha kinase activity"/>
    <property type="evidence" value="ECO:0007669"/>
    <property type="project" value="TreeGrafter"/>
</dbReference>
<dbReference type="EMBL" id="KZ288311">
    <property type="protein sequence ID" value="PBC28491.1"/>
    <property type="molecule type" value="Genomic_DNA"/>
</dbReference>
<dbReference type="PANTHER" id="PTHR11042:SF187">
    <property type="entry name" value="EUKARYOTIC TRANSLATION INITIATION FACTOR 2-ALPHA KINASE 2"/>
    <property type="match status" value="1"/>
</dbReference>
<evidence type="ECO:0000256" key="6">
    <source>
        <dbReference type="ARBA" id="ARBA00022777"/>
    </source>
</evidence>
<evidence type="ECO:0000256" key="1">
    <source>
        <dbReference type="ARBA" id="ARBA00012513"/>
    </source>
</evidence>
<dbReference type="InterPro" id="IPR008271">
    <property type="entry name" value="Ser/Thr_kinase_AS"/>
</dbReference>
<dbReference type="PROSITE" id="PS50011">
    <property type="entry name" value="PROTEIN_KINASE_DOM"/>
    <property type="match status" value="1"/>
</dbReference>
<dbReference type="GO" id="GO:0005634">
    <property type="term" value="C:nucleus"/>
    <property type="evidence" value="ECO:0007669"/>
    <property type="project" value="TreeGrafter"/>
</dbReference>
<comment type="similarity">
    <text evidence="8">Belongs to the protein kinase superfamily. Ser/Thr protein kinase family. GCN2 subfamily.</text>
</comment>
<accession>A0A2A3EBR7</accession>
<dbReference type="EC" id="2.7.11.1" evidence="1"/>
<dbReference type="Gene3D" id="3.30.200.20">
    <property type="entry name" value="Phosphorylase Kinase, domain 1"/>
    <property type="match status" value="1"/>
</dbReference>
<dbReference type="GO" id="GO:0005524">
    <property type="term" value="F:ATP binding"/>
    <property type="evidence" value="ECO:0007669"/>
    <property type="project" value="UniProtKB-KW"/>
</dbReference>
<dbReference type="Proteomes" id="UP000242457">
    <property type="component" value="Unassembled WGS sequence"/>
</dbReference>
<evidence type="ECO:0000256" key="9">
    <source>
        <dbReference type="ARBA" id="ARBA00042914"/>
    </source>
</evidence>
<keyword evidence="2" id="KW-0723">Serine/threonine-protein kinase</keyword>
<proteinExistence type="inferred from homology"/>
<dbReference type="InterPro" id="IPR054521">
    <property type="entry name" value="HRI2_3H"/>
</dbReference>
<evidence type="ECO:0000256" key="10">
    <source>
        <dbReference type="SAM" id="Coils"/>
    </source>
</evidence>
<keyword evidence="12" id="KW-0648">Protein biosynthesis</keyword>
<dbReference type="InterPro" id="IPR000719">
    <property type="entry name" value="Prot_kinase_dom"/>
</dbReference>
<dbReference type="OrthoDB" id="1405469at2759"/>
<evidence type="ECO:0000256" key="2">
    <source>
        <dbReference type="ARBA" id="ARBA00022527"/>
    </source>
</evidence>
<dbReference type="Pfam" id="PF00069">
    <property type="entry name" value="Pkinase"/>
    <property type="match status" value="2"/>
</dbReference>
<keyword evidence="3" id="KW-0597">Phosphoprotein</keyword>
<reference evidence="12 13" key="1">
    <citation type="submission" date="2014-07" db="EMBL/GenBank/DDBJ databases">
        <title>Genomic and transcriptomic analysis on Apis cerana provide comprehensive insights into honey bee biology.</title>
        <authorList>
            <person name="Diao Q."/>
            <person name="Sun L."/>
            <person name="Zheng H."/>
            <person name="Zheng H."/>
            <person name="Xu S."/>
            <person name="Wang S."/>
            <person name="Zeng Z."/>
            <person name="Hu F."/>
            <person name="Su S."/>
            <person name="Wu J."/>
        </authorList>
    </citation>
    <scope>NUCLEOTIDE SEQUENCE [LARGE SCALE GENOMIC DNA]</scope>
    <source>
        <tissue evidence="12">Pupae without intestine</tissue>
    </source>
</reference>
<protein>
    <recommendedName>
        <fullName evidence="1">non-specific serine/threonine protein kinase</fullName>
        <ecNumber evidence="1">2.7.11.1</ecNumber>
    </recommendedName>
    <alternativeName>
        <fullName evidence="9">Heme-regulated eukaryotic initiation factor eIF-2-alpha kinase</fullName>
    </alternativeName>
</protein>
<sequence length="580" mass="66743">MENNNSSLINPWDTLSTVTTFDKSNDAKSTVCLDNENKNNGQIVSIVTTSTSLLIESLIQQSCMLFEDDSERRNKLYFAICDRLHKLKIIDSSYNMIELEPLRGQYQQALYHLFTVARATIGCENALQIPRPLMTEWSRYHKEFQEISFIASGGFGNVFKALNRLDGVEYAIKKIIVHSNRVKNIMQHLEEVKTLAKLNHTNIVSYKGAWIEPSLASTSIPCLISPNYSQNKLSSIEDKRKIEYKSCINRYFKSQSQQSSDTENQNPKESDEHYISMQYNKQKNYKCEKQVFAIEENINKNIEKTNSNSISFRSDSEHQNNKIENNISYSDGSNSNEECSKNKILLPYVSQMNKRYTTLYIQMALCEKTLQQWLDERIETSPQAIIIAILTQIIYGLDYIHSRQIVHHDIKPSNIFISTSGQLQIQLGDFGLACPLQKENHHSILGTHMYAAPEQLQGKCDPKSDIYSLGIVLLELLVHTRTRMERIEIINNLKKGQIPTSLTATYPKWAYIVSQLVQEDPEKRPSTNQLLQDLNEDKDIMITCLKNDIIEKEDIITKLQKKISILENQIIKHNILLEDI</sequence>
<evidence type="ECO:0000256" key="5">
    <source>
        <dbReference type="ARBA" id="ARBA00022741"/>
    </source>
</evidence>
<keyword evidence="5" id="KW-0547">Nucleotide-binding</keyword>
<feature type="domain" description="Protein kinase" evidence="11">
    <location>
        <begin position="144"/>
        <end position="542"/>
    </location>
</feature>
<dbReference type="AlphaFoldDB" id="A0A2A3EBR7"/>
<keyword evidence="7" id="KW-0067">ATP-binding</keyword>
<evidence type="ECO:0000256" key="7">
    <source>
        <dbReference type="ARBA" id="ARBA00022840"/>
    </source>
</evidence>
<evidence type="ECO:0000256" key="3">
    <source>
        <dbReference type="ARBA" id="ARBA00022553"/>
    </source>
</evidence>
<dbReference type="InterPro" id="IPR050339">
    <property type="entry name" value="CC_SR_Kinase"/>
</dbReference>
<evidence type="ECO:0000259" key="11">
    <source>
        <dbReference type="PROSITE" id="PS50011"/>
    </source>
</evidence>
<evidence type="ECO:0000313" key="12">
    <source>
        <dbReference type="EMBL" id="PBC28491.1"/>
    </source>
</evidence>
<dbReference type="Gene3D" id="1.10.510.10">
    <property type="entry name" value="Transferase(Phosphotransferase) domain 1"/>
    <property type="match status" value="1"/>
</dbReference>
<gene>
    <name evidence="12" type="ORF">APICC_03691</name>
</gene>
<dbReference type="InterPro" id="IPR011009">
    <property type="entry name" value="Kinase-like_dom_sf"/>
</dbReference>
<dbReference type="STRING" id="94128.A0A2A3EBR7"/>
<name>A0A2A3EBR7_APICC</name>
<dbReference type="PANTHER" id="PTHR11042">
    <property type="entry name" value="EUKARYOTIC TRANSLATION INITIATION FACTOR 2-ALPHA KINASE EIF2-ALPHA KINASE -RELATED"/>
    <property type="match status" value="1"/>
</dbReference>
<evidence type="ECO:0000256" key="4">
    <source>
        <dbReference type="ARBA" id="ARBA00022679"/>
    </source>
</evidence>
<feature type="coiled-coil region" evidence="10">
    <location>
        <begin position="542"/>
        <end position="569"/>
    </location>
</feature>
<dbReference type="GO" id="GO:0005737">
    <property type="term" value="C:cytoplasm"/>
    <property type="evidence" value="ECO:0007669"/>
    <property type="project" value="TreeGrafter"/>
</dbReference>
<keyword evidence="13" id="KW-1185">Reference proteome</keyword>
<evidence type="ECO:0000313" key="13">
    <source>
        <dbReference type="Proteomes" id="UP000242457"/>
    </source>
</evidence>
<organism evidence="12 13">
    <name type="scientific">Apis cerana cerana</name>
    <name type="common">Oriental honeybee</name>
    <dbReference type="NCBI Taxonomy" id="94128"/>
    <lineage>
        <taxon>Eukaryota</taxon>
        <taxon>Metazoa</taxon>
        <taxon>Ecdysozoa</taxon>
        <taxon>Arthropoda</taxon>
        <taxon>Hexapoda</taxon>
        <taxon>Insecta</taxon>
        <taxon>Pterygota</taxon>
        <taxon>Neoptera</taxon>
        <taxon>Endopterygota</taxon>
        <taxon>Hymenoptera</taxon>
        <taxon>Apocrita</taxon>
        <taxon>Aculeata</taxon>
        <taxon>Apoidea</taxon>
        <taxon>Anthophila</taxon>
        <taxon>Apidae</taxon>
        <taxon>Apis</taxon>
    </lineage>
</organism>